<organism evidence="6 7">
    <name type="scientific">Tegillarca granosa</name>
    <name type="common">Malaysian cockle</name>
    <name type="synonym">Anadara granosa</name>
    <dbReference type="NCBI Taxonomy" id="220873"/>
    <lineage>
        <taxon>Eukaryota</taxon>
        <taxon>Metazoa</taxon>
        <taxon>Spiralia</taxon>
        <taxon>Lophotrochozoa</taxon>
        <taxon>Mollusca</taxon>
        <taxon>Bivalvia</taxon>
        <taxon>Autobranchia</taxon>
        <taxon>Pteriomorphia</taxon>
        <taxon>Arcoida</taxon>
        <taxon>Arcoidea</taxon>
        <taxon>Arcidae</taxon>
        <taxon>Tegillarca</taxon>
    </lineage>
</organism>
<keyword evidence="2" id="KW-0349">Heme</keyword>
<comment type="caution">
    <text evidence="6">The sequence shown here is derived from an EMBL/GenBank/DDBJ whole genome shotgun (WGS) entry which is preliminary data.</text>
</comment>
<evidence type="ECO:0000256" key="2">
    <source>
        <dbReference type="ARBA" id="ARBA00022617"/>
    </source>
</evidence>
<accession>A0ABQ9EK92</accession>
<evidence type="ECO:0000256" key="1">
    <source>
        <dbReference type="ARBA" id="ARBA00010617"/>
    </source>
</evidence>
<dbReference type="EMBL" id="JARBDR010000903">
    <property type="protein sequence ID" value="KAJ8304352.1"/>
    <property type="molecule type" value="Genomic_DNA"/>
</dbReference>
<evidence type="ECO:0000256" key="3">
    <source>
        <dbReference type="ARBA" id="ARBA00022723"/>
    </source>
</evidence>
<evidence type="ECO:0008006" key="8">
    <source>
        <dbReference type="Google" id="ProtNLM"/>
    </source>
</evidence>
<dbReference type="InterPro" id="IPR036396">
    <property type="entry name" value="Cyt_P450_sf"/>
</dbReference>
<evidence type="ECO:0000313" key="7">
    <source>
        <dbReference type="Proteomes" id="UP001217089"/>
    </source>
</evidence>
<comment type="similarity">
    <text evidence="1">Belongs to the cytochrome P450 family.</text>
</comment>
<sequence length="370" mass="42189">MLTVDPSYPLYKTRILKNFPGPKPVPYLGILPDMIKKTLAMDFFTAEKCLHALQSIVSGFHNFDVELTQKYGPVVGTYIGHFPSILIADPDMIKEIYVKQFRSFPNRPTFPVVERCTTRLIGILKKASDEGKAVDVEKICNVFALDVICGSTFGIDVNTQDNPDTEIVRMAKYLTTVTFSSPILLLQALFPEVKIFTRKFKLSFFSTIAIDYFVELTKTVVKERKDNNQKKIIIIIIMIIITEALKNILRELINWNKGQKSNDFLQILINAYNENNAKCSNKTSEDSFESYLERVPLIVIYLGITNRDLYANSLMFIIEGFDTTSVGLLFSVYRLAINEECQEKLIEEIDREIGQVNSRVSKSTQDNPEK</sequence>
<dbReference type="Gene3D" id="1.10.630.10">
    <property type="entry name" value="Cytochrome P450"/>
    <property type="match status" value="1"/>
</dbReference>
<dbReference type="Pfam" id="PF00067">
    <property type="entry name" value="p450"/>
    <property type="match status" value="2"/>
</dbReference>
<dbReference type="Proteomes" id="UP001217089">
    <property type="component" value="Unassembled WGS sequence"/>
</dbReference>
<dbReference type="PRINTS" id="PR00463">
    <property type="entry name" value="EP450I"/>
</dbReference>
<keyword evidence="3" id="KW-0479">Metal-binding</keyword>
<protein>
    <recommendedName>
        <fullName evidence="8">Cytochrome P450</fullName>
    </recommendedName>
</protein>
<proteinExistence type="inferred from homology"/>
<keyword evidence="7" id="KW-1185">Reference proteome</keyword>
<keyword evidence="5" id="KW-0408">Iron</keyword>
<gene>
    <name evidence="6" type="ORF">KUTeg_017935</name>
</gene>
<dbReference type="InterPro" id="IPR002401">
    <property type="entry name" value="Cyt_P450_E_grp-I"/>
</dbReference>
<dbReference type="PANTHER" id="PTHR24302">
    <property type="entry name" value="CYTOCHROME P450 FAMILY 3"/>
    <property type="match status" value="1"/>
</dbReference>
<dbReference type="PANTHER" id="PTHR24302:SF15">
    <property type="entry name" value="FATTY-ACID PEROXYGENASE"/>
    <property type="match status" value="1"/>
</dbReference>
<keyword evidence="4" id="KW-0560">Oxidoreductase</keyword>
<dbReference type="InterPro" id="IPR050705">
    <property type="entry name" value="Cytochrome_P450_3A"/>
</dbReference>
<reference evidence="6 7" key="1">
    <citation type="submission" date="2022-12" db="EMBL/GenBank/DDBJ databases">
        <title>Chromosome-level genome of Tegillarca granosa.</title>
        <authorList>
            <person name="Kim J."/>
        </authorList>
    </citation>
    <scope>NUCLEOTIDE SEQUENCE [LARGE SCALE GENOMIC DNA]</scope>
    <source>
        <strain evidence="6">Teg-2019</strain>
        <tissue evidence="6">Adductor muscle</tissue>
    </source>
</reference>
<dbReference type="SUPFAM" id="SSF48264">
    <property type="entry name" value="Cytochrome P450"/>
    <property type="match status" value="1"/>
</dbReference>
<evidence type="ECO:0000313" key="6">
    <source>
        <dbReference type="EMBL" id="KAJ8304352.1"/>
    </source>
</evidence>
<evidence type="ECO:0000256" key="4">
    <source>
        <dbReference type="ARBA" id="ARBA00023002"/>
    </source>
</evidence>
<evidence type="ECO:0000256" key="5">
    <source>
        <dbReference type="ARBA" id="ARBA00023004"/>
    </source>
</evidence>
<dbReference type="InterPro" id="IPR001128">
    <property type="entry name" value="Cyt_P450"/>
</dbReference>
<name>A0ABQ9EK92_TEGGR</name>